<evidence type="ECO:0000313" key="6">
    <source>
        <dbReference type="EMBL" id="KXP01306.1"/>
    </source>
</evidence>
<dbReference type="RefSeq" id="WP_068743226.1">
    <property type="nucleotide sequence ID" value="NZ_LSRE01000001.1"/>
</dbReference>
<dbReference type="PROSITE" id="PS00913">
    <property type="entry name" value="ADH_IRON_1"/>
    <property type="match status" value="1"/>
</dbReference>
<accession>A0A137ZSZ0</accession>
<dbReference type="InterPro" id="IPR039697">
    <property type="entry name" value="Alcohol_dehydrogenase_Fe"/>
</dbReference>
<dbReference type="Pfam" id="PF00465">
    <property type="entry name" value="Fe-ADH"/>
    <property type="match status" value="1"/>
</dbReference>
<gene>
    <name evidence="6" type="ORF">AXK61_00335</name>
</gene>
<dbReference type="EMBL" id="LSRE01000001">
    <property type="protein sequence ID" value="KXP01306.1"/>
    <property type="molecule type" value="Genomic_DNA"/>
</dbReference>
<dbReference type="Gene3D" id="3.40.50.1970">
    <property type="match status" value="1"/>
</dbReference>
<proteinExistence type="inferred from homology"/>
<sequence length="385" mass="39151">MTAAQIGLPRRLAVGGGALADSGSLVRDLGFSRPVVVTDAFLSGQGTVARLVSALTDAGCAVSVFDGTVPDPTTESLDPGLAVVRAHGADCVIGLGGGSPLDTAKALAVLAVGGGTMRDYKAPTVTVGPALPVIAIPTTAGSGSEATQFSIITDSATDEKMLCPGPAFLPIAAIVDYELTLSMPARLTADTGVDALTHAIEAYVSRRANPFADGFALTAISTISRSIRAVYTDGADRSAREAMMLAATQAGVAFSNSSVALVHGMSRPIGAHFHVAHGLSNAMLLPAVMRFSVGAAPTRYAACARAYGLSGDSDDALALALVGAIEQLCADLAVPTPREYGIDRARWDELTPLMAEQALASGSPGNNPRVPDAAEIAELYGEVFG</sequence>
<evidence type="ECO:0000256" key="3">
    <source>
        <dbReference type="ARBA" id="ARBA00023027"/>
    </source>
</evidence>
<dbReference type="Gene3D" id="1.20.1090.10">
    <property type="entry name" value="Dehydroquinate synthase-like - alpha domain"/>
    <property type="match status" value="1"/>
</dbReference>
<dbReference type="PANTHER" id="PTHR11496">
    <property type="entry name" value="ALCOHOL DEHYDROGENASE"/>
    <property type="match status" value="1"/>
</dbReference>
<dbReference type="InterPro" id="IPR056798">
    <property type="entry name" value="ADH_Fe_C"/>
</dbReference>
<keyword evidence="3" id="KW-0520">NAD</keyword>
<name>A0A137ZSZ0_9ACTN</name>
<comment type="similarity">
    <text evidence="1">Belongs to the iron-containing alcohol dehydrogenase family.</text>
</comment>
<evidence type="ECO:0000256" key="2">
    <source>
        <dbReference type="ARBA" id="ARBA00023002"/>
    </source>
</evidence>
<feature type="domain" description="Alcohol dehydrogenase iron-type/glycerol dehydrogenase GldA" evidence="4">
    <location>
        <begin position="9"/>
        <end position="176"/>
    </location>
</feature>
<keyword evidence="7" id="KW-1185">Reference proteome</keyword>
<keyword evidence="2" id="KW-0560">Oxidoreductase</keyword>
<dbReference type="CDD" id="cd08194">
    <property type="entry name" value="Fe-ADH-like"/>
    <property type="match status" value="1"/>
</dbReference>
<dbReference type="InterPro" id="IPR001670">
    <property type="entry name" value="ADH_Fe/GldA"/>
</dbReference>
<protein>
    <submittedName>
        <fullName evidence="6">Alcohol dehydrogenase</fullName>
    </submittedName>
</protein>
<organism evidence="6 7">
    <name type="scientific">Tsukamurella pseudospumae</name>
    <dbReference type="NCBI Taxonomy" id="239498"/>
    <lineage>
        <taxon>Bacteria</taxon>
        <taxon>Bacillati</taxon>
        <taxon>Actinomycetota</taxon>
        <taxon>Actinomycetes</taxon>
        <taxon>Mycobacteriales</taxon>
        <taxon>Tsukamurellaceae</taxon>
        <taxon>Tsukamurella</taxon>
    </lineage>
</organism>
<dbReference type="Pfam" id="PF25137">
    <property type="entry name" value="ADH_Fe_C"/>
    <property type="match status" value="1"/>
</dbReference>
<dbReference type="InterPro" id="IPR018211">
    <property type="entry name" value="ADH_Fe_CS"/>
</dbReference>
<evidence type="ECO:0000313" key="7">
    <source>
        <dbReference type="Proteomes" id="UP000070409"/>
    </source>
</evidence>
<dbReference type="SUPFAM" id="SSF56796">
    <property type="entry name" value="Dehydroquinate synthase-like"/>
    <property type="match status" value="1"/>
</dbReference>
<dbReference type="PANTHER" id="PTHR11496:SF102">
    <property type="entry name" value="ALCOHOL DEHYDROGENASE 4"/>
    <property type="match status" value="1"/>
</dbReference>
<comment type="caution">
    <text evidence="6">The sequence shown here is derived from an EMBL/GenBank/DDBJ whole genome shotgun (WGS) entry which is preliminary data.</text>
</comment>
<dbReference type="Proteomes" id="UP000070409">
    <property type="component" value="Unassembled WGS sequence"/>
</dbReference>
<evidence type="ECO:0000256" key="1">
    <source>
        <dbReference type="ARBA" id="ARBA00007358"/>
    </source>
</evidence>
<feature type="domain" description="Fe-containing alcohol dehydrogenase-like C-terminal" evidence="5">
    <location>
        <begin position="188"/>
        <end position="381"/>
    </location>
</feature>
<evidence type="ECO:0000259" key="4">
    <source>
        <dbReference type="Pfam" id="PF00465"/>
    </source>
</evidence>
<evidence type="ECO:0000259" key="5">
    <source>
        <dbReference type="Pfam" id="PF25137"/>
    </source>
</evidence>
<reference evidence="6 7" key="1">
    <citation type="submission" date="2016-02" db="EMBL/GenBank/DDBJ databases">
        <authorList>
            <person name="Teng J.L."/>
            <person name="Tang Y."/>
            <person name="Huang Y."/>
            <person name="Guo F."/>
            <person name="Wei W."/>
            <person name="Chen J.H."/>
            <person name="Wong S.Y."/>
            <person name="Lau S.K."/>
            <person name="Woo P.C."/>
        </authorList>
    </citation>
    <scope>NUCLEOTIDE SEQUENCE [LARGE SCALE GENOMIC DNA]</scope>
    <source>
        <strain evidence="6 7">JCM 13375</strain>
    </source>
</reference>